<dbReference type="Gene3D" id="3.90.550.10">
    <property type="entry name" value="Spore Coat Polysaccharide Biosynthesis Protein SpsA, Chain A"/>
    <property type="match status" value="1"/>
</dbReference>
<name>X1F0F7_9ZZZZ</name>
<dbReference type="PANTHER" id="PTHR43685">
    <property type="entry name" value="GLYCOSYLTRANSFERASE"/>
    <property type="match status" value="1"/>
</dbReference>
<feature type="transmembrane region" description="Helical" evidence="1">
    <location>
        <begin position="186"/>
        <end position="204"/>
    </location>
</feature>
<dbReference type="Pfam" id="PF00535">
    <property type="entry name" value="Glycos_transf_2"/>
    <property type="match status" value="1"/>
</dbReference>
<accession>X1F0F7</accession>
<gene>
    <name evidence="3" type="ORF">S03H2_09298</name>
</gene>
<proteinExistence type="predicted"/>
<dbReference type="InterPro" id="IPR029044">
    <property type="entry name" value="Nucleotide-diphossugar_trans"/>
</dbReference>
<feature type="non-terminal residue" evidence="3">
    <location>
        <position position="237"/>
    </location>
</feature>
<evidence type="ECO:0000256" key="1">
    <source>
        <dbReference type="SAM" id="Phobius"/>
    </source>
</evidence>
<feature type="non-terminal residue" evidence="3">
    <location>
        <position position="1"/>
    </location>
</feature>
<dbReference type="PANTHER" id="PTHR43685:SF3">
    <property type="entry name" value="SLR2126 PROTEIN"/>
    <property type="match status" value="1"/>
</dbReference>
<dbReference type="InterPro" id="IPR001173">
    <property type="entry name" value="Glyco_trans_2-like"/>
</dbReference>
<dbReference type="InterPro" id="IPR050834">
    <property type="entry name" value="Glycosyltransf_2"/>
</dbReference>
<dbReference type="SUPFAM" id="SSF53448">
    <property type="entry name" value="Nucleotide-diphospho-sugar transferases"/>
    <property type="match status" value="1"/>
</dbReference>
<keyword evidence="1" id="KW-0812">Transmembrane</keyword>
<reference evidence="3" key="1">
    <citation type="journal article" date="2014" name="Front. Microbiol.">
        <title>High frequency of phylogenetically diverse reductive dehalogenase-homologous genes in deep subseafloor sedimentary metagenomes.</title>
        <authorList>
            <person name="Kawai M."/>
            <person name="Futagami T."/>
            <person name="Toyoda A."/>
            <person name="Takaki Y."/>
            <person name="Nishi S."/>
            <person name="Hori S."/>
            <person name="Arai W."/>
            <person name="Tsubouchi T."/>
            <person name="Morono Y."/>
            <person name="Uchiyama I."/>
            <person name="Ito T."/>
            <person name="Fujiyama A."/>
            <person name="Inagaki F."/>
            <person name="Takami H."/>
        </authorList>
    </citation>
    <scope>NUCLEOTIDE SEQUENCE</scope>
    <source>
        <strain evidence="3">Expedition CK06-06</strain>
    </source>
</reference>
<feature type="domain" description="Glycosyltransferase 2-like" evidence="2">
    <location>
        <begin position="4"/>
        <end position="103"/>
    </location>
</feature>
<dbReference type="EMBL" id="BARU01004693">
    <property type="protein sequence ID" value="GAH22884.1"/>
    <property type="molecule type" value="Genomic_DNA"/>
</dbReference>
<keyword evidence="1" id="KW-0472">Membrane</keyword>
<evidence type="ECO:0000259" key="2">
    <source>
        <dbReference type="Pfam" id="PF00535"/>
    </source>
</evidence>
<sequence length="237" mass="27512">CEPNIGLHNARHAGARAARGDILLYIDDDIVADKNLLEEIFNSYIDEDIGCVGGKILPKWEVTPPRWIEMFPKWYLSILDNSKGKGEVQWIYGCNFSIRKELLFKLGGFNPDAFSDEKMWWMRGDGEAGLLIKVHNAGKKVIFNPSAIAWHFIPKERLSLDYFKKRAFKHGIEASFTKYHYGNSSFNILTIAIWSSIFALYYFFKSILELIPGRCSIKHKVSKFYYKARYLYELNYP</sequence>
<organism evidence="3">
    <name type="scientific">marine sediment metagenome</name>
    <dbReference type="NCBI Taxonomy" id="412755"/>
    <lineage>
        <taxon>unclassified sequences</taxon>
        <taxon>metagenomes</taxon>
        <taxon>ecological metagenomes</taxon>
    </lineage>
</organism>
<evidence type="ECO:0000313" key="3">
    <source>
        <dbReference type="EMBL" id="GAH22884.1"/>
    </source>
</evidence>
<keyword evidence="1" id="KW-1133">Transmembrane helix</keyword>
<protein>
    <recommendedName>
        <fullName evidence="2">Glycosyltransferase 2-like domain-containing protein</fullName>
    </recommendedName>
</protein>
<comment type="caution">
    <text evidence="3">The sequence shown here is derived from an EMBL/GenBank/DDBJ whole genome shotgun (WGS) entry which is preliminary data.</text>
</comment>
<dbReference type="AlphaFoldDB" id="X1F0F7"/>